<dbReference type="Pfam" id="PF01558">
    <property type="entry name" value="POR"/>
    <property type="match status" value="1"/>
</dbReference>
<comment type="caution">
    <text evidence="3">The sequence shown here is derived from an EMBL/GenBank/DDBJ whole genome shotgun (WGS) entry which is preliminary data.</text>
</comment>
<dbReference type="Proteomes" id="UP001254848">
    <property type="component" value="Unassembled WGS sequence"/>
</dbReference>
<dbReference type="PANTHER" id="PTHR42730:SF1">
    <property type="entry name" value="2-OXOGLUTARATE SYNTHASE SUBUNIT KORC"/>
    <property type="match status" value="1"/>
</dbReference>
<dbReference type="RefSeq" id="WP_413782480.1">
    <property type="nucleotide sequence ID" value="NZ_JAUOZS010000001.1"/>
</dbReference>
<reference evidence="3 4" key="1">
    <citation type="submission" date="2023-07" db="EMBL/GenBank/DDBJ databases">
        <title>The novel representative of Negativicutes class, Anaeroselena agilis gen. nov. sp. nov.</title>
        <authorList>
            <person name="Prokofeva M.I."/>
            <person name="Elcheninov A.G."/>
            <person name="Klyukina A."/>
            <person name="Kublanov I.V."/>
            <person name="Frolov E.N."/>
            <person name="Podosokorskaya O.A."/>
        </authorList>
    </citation>
    <scope>NUCLEOTIDE SEQUENCE [LARGE SCALE GENOMIC DNA]</scope>
    <source>
        <strain evidence="3 4">4137-cl</strain>
    </source>
</reference>
<dbReference type="InterPro" id="IPR019752">
    <property type="entry name" value="Pyrv/ketoisovalerate_OxRed_cat"/>
</dbReference>
<keyword evidence="4" id="KW-1185">Reference proteome</keyword>
<feature type="domain" description="Pyruvate/ketoisovalerate oxidoreductase catalytic" evidence="2">
    <location>
        <begin position="10"/>
        <end position="170"/>
    </location>
</feature>
<dbReference type="SUPFAM" id="SSF53323">
    <property type="entry name" value="Pyruvate-ferredoxin oxidoreductase, PFOR, domain III"/>
    <property type="match status" value="1"/>
</dbReference>
<accession>A0ABU3NZP7</accession>
<dbReference type="Gene3D" id="3.40.920.10">
    <property type="entry name" value="Pyruvate-ferredoxin oxidoreductase, PFOR, domain III"/>
    <property type="match status" value="1"/>
</dbReference>
<evidence type="ECO:0000313" key="3">
    <source>
        <dbReference type="EMBL" id="MDT8901758.1"/>
    </source>
</evidence>
<organism evidence="3 4">
    <name type="scientific">Anaeroselena agilis</name>
    <dbReference type="NCBI Taxonomy" id="3063788"/>
    <lineage>
        <taxon>Bacteria</taxon>
        <taxon>Bacillati</taxon>
        <taxon>Bacillota</taxon>
        <taxon>Negativicutes</taxon>
        <taxon>Acetonemataceae</taxon>
        <taxon>Anaeroselena</taxon>
    </lineage>
</organism>
<evidence type="ECO:0000259" key="2">
    <source>
        <dbReference type="Pfam" id="PF01558"/>
    </source>
</evidence>
<proteinExistence type="predicted"/>
<evidence type="ECO:0000313" key="4">
    <source>
        <dbReference type="Proteomes" id="UP001254848"/>
    </source>
</evidence>
<name>A0ABU3NZP7_9FIRM</name>
<dbReference type="InterPro" id="IPR002869">
    <property type="entry name" value="Pyrv_flavodox_OxRed_cen"/>
</dbReference>
<dbReference type="InterPro" id="IPR052554">
    <property type="entry name" value="2-oxoglutarate_synth_KorC"/>
</dbReference>
<keyword evidence="1" id="KW-0560">Oxidoreductase</keyword>
<dbReference type="PANTHER" id="PTHR42730">
    <property type="entry name" value="2-OXOGLUTARATE SYNTHASE SUBUNIT KORC"/>
    <property type="match status" value="1"/>
</dbReference>
<sequence length="176" mass="18142">MTSISLTGTGGQGIILAGIILAEAAIIEGKQAIQTQSYGPEARGGASKAEVIISDEHIDYPKIVAADILLAMSQEACAKYAGILKKGGKLVVDATNVDTIPQIDADVVSVGITKAARDNLKKDMFANIVALGVLVGSTGIVGRQALVEAVLARVPKGTEEVNTKALEIGFTLGEKK</sequence>
<evidence type="ECO:0000256" key="1">
    <source>
        <dbReference type="ARBA" id="ARBA00023002"/>
    </source>
</evidence>
<gene>
    <name evidence="3" type="ORF">Q4T40_10925</name>
</gene>
<protein>
    <submittedName>
        <fullName evidence="3">2-oxoacid:acceptor oxidoreductase family protein</fullName>
    </submittedName>
</protein>
<dbReference type="EMBL" id="JAUOZS010000001">
    <property type="protein sequence ID" value="MDT8901758.1"/>
    <property type="molecule type" value="Genomic_DNA"/>
</dbReference>